<dbReference type="Pfam" id="PF00856">
    <property type="entry name" value="SET"/>
    <property type="match status" value="1"/>
</dbReference>
<keyword evidence="11" id="KW-0560">Oxidoreductase</keyword>
<evidence type="ECO:0000256" key="4">
    <source>
        <dbReference type="ARBA" id="ARBA00012187"/>
    </source>
</evidence>
<dbReference type="GO" id="GO:0004735">
    <property type="term" value="F:pyrroline-5-carboxylate reductase activity"/>
    <property type="evidence" value="ECO:0007669"/>
    <property type="project" value="UniProtKB-EC"/>
</dbReference>
<dbReference type="WBParaSite" id="scf7180000423934.g11860">
    <property type="protein sequence ID" value="scf7180000423934.g11860"/>
    <property type="gene ID" value="scf7180000423934.g11860"/>
</dbReference>
<dbReference type="PROSITE" id="PS51571">
    <property type="entry name" value="SAM_MT43_PR_SET"/>
    <property type="match status" value="1"/>
</dbReference>
<dbReference type="CDD" id="cd00121">
    <property type="entry name" value="MATH"/>
    <property type="match status" value="1"/>
</dbReference>
<evidence type="ECO:0000259" key="16">
    <source>
        <dbReference type="PROSITE" id="PS50144"/>
    </source>
</evidence>
<name>A0A915P4N6_9BILA</name>
<feature type="region of interest" description="Disordered" evidence="15">
    <location>
        <begin position="338"/>
        <end position="359"/>
    </location>
</feature>
<dbReference type="Proteomes" id="UP000887560">
    <property type="component" value="Unplaced"/>
</dbReference>
<dbReference type="SUPFAM" id="SSF82199">
    <property type="entry name" value="SET domain"/>
    <property type="match status" value="1"/>
</dbReference>
<dbReference type="PANTHER" id="PTHR11645">
    <property type="entry name" value="PYRROLINE-5-CARBOXYLATE REDUCTASE"/>
    <property type="match status" value="1"/>
</dbReference>
<dbReference type="GO" id="GO:0005737">
    <property type="term" value="C:cytoplasm"/>
    <property type="evidence" value="ECO:0007669"/>
    <property type="project" value="UniProtKB-SubCell"/>
</dbReference>
<evidence type="ECO:0000256" key="9">
    <source>
        <dbReference type="ARBA" id="ARBA00022650"/>
    </source>
</evidence>
<dbReference type="CDD" id="cd10528">
    <property type="entry name" value="SET_SETD8"/>
    <property type="match status" value="1"/>
</dbReference>
<comment type="catalytic activity">
    <reaction evidence="13">
        <text>L-proline + NAD(+) = (S)-1-pyrroline-5-carboxylate + NADH + 2 H(+)</text>
        <dbReference type="Rhea" id="RHEA:14105"/>
        <dbReference type="ChEBI" id="CHEBI:15378"/>
        <dbReference type="ChEBI" id="CHEBI:17388"/>
        <dbReference type="ChEBI" id="CHEBI:57540"/>
        <dbReference type="ChEBI" id="CHEBI:57945"/>
        <dbReference type="ChEBI" id="CHEBI:60039"/>
        <dbReference type="EC" id="1.5.1.2"/>
    </reaction>
</comment>
<evidence type="ECO:0000256" key="2">
    <source>
        <dbReference type="ARBA" id="ARBA00005205"/>
    </source>
</evidence>
<dbReference type="InterPro" id="IPR046341">
    <property type="entry name" value="SET_dom_sf"/>
</dbReference>
<dbReference type="FunFam" id="1.10.3730.10:FF:000001">
    <property type="entry name" value="Pyrroline-5-carboxylate reductase"/>
    <property type="match status" value="1"/>
</dbReference>
<keyword evidence="8" id="KW-0028">Amino-acid biosynthesis</keyword>
<dbReference type="GO" id="GO:0140944">
    <property type="term" value="F:histone H4K20 monomethyltransferase activity"/>
    <property type="evidence" value="ECO:0007669"/>
    <property type="project" value="UniProtKB-EC"/>
</dbReference>
<evidence type="ECO:0000256" key="14">
    <source>
        <dbReference type="ARBA" id="ARBA00052690"/>
    </source>
</evidence>
<dbReference type="InterPro" id="IPR008974">
    <property type="entry name" value="TRAF-like"/>
</dbReference>
<comment type="subcellular location">
    <subcellularLocation>
        <location evidence="1">Cytoplasm</location>
    </subcellularLocation>
</comment>
<evidence type="ECO:0000256" key="1">
    <source>
        <dbReference type="ARBA" id="ARBA00004496"/>
    </source>
</evidence>
<dbReference type="SMART" id="SM00317">
    <property type="entry name" value="SET"/>
    <property type="match status" value="1"/>
</dbReference>
<dbReference type="PROSITE" id="PS50144">
    <property type="entry name" value="MATH"/>
    <property type="match status" value="1"/>
</dbReference>
<sequence length="780" mass="87372">MKIGFIGAGKMAQALARGLINSGRYPSQNLMASCPKTDISLLEDCKKLGINTTHDNSQVARENDVVILAVKPTIVSKVASEIAPAIRRDHLLISIALGITIRYIEQLLPSKSRIVRVMPNTPVVVGAGASAYSMGDSQIVQDLLSTVGYAVELPEIHIDPVTGLSGSGPSYGFAIIEGLSDGGVKLGLPRDLSMKLAAMTLYGAAKMFLETGEHPAILKEAIQSPGGSTIFGMHELEKGGLRGLLINAVEAGAERSRHMGQTSLPHSRTSFLYLLILVKMRPLRRSSRTKIFAVKFSPHTTPSKIKRSASLNTFTIPFKQKERSLAIKKELERAEVVKDKRNEENETSQAKDQSQSFKQKEASHGRISVAIKNIAPASTSIIQLSESFRVAGLNWRLQILFNRNTFTGQSRFISVYVICEDLPFNETLIALITFRLVSQEEGYAGMDNEIIAHFNGSNRSVGISNFILFKNIFAEDSEYVNKDFNEAQIVAIIRVKSRQKTIMSTNQKIKYLCQFPQTSTTQLSHFELNKENTKKRRSKLFNSKISDKIFKGEEIESKENLLQNKERDNTLESIENKNPDENSAALNESVNNSEQRTTTCTKNKITDFFPSRRSSRITPSFLDILRLQVLKEQVNLAVNEPYLDIFTSATKGRGLRTQLAFSKDEFVVEYKGDIINMKRAKRREYVYSLDPKIGCYMFYFTHNEKKLCIDATKETGDKGRLVNHSRLVPNLKAKIIDFGEKYPHLCLVAIREIQIGEELLFDYGDRTALTVEKHPWLLNT</sequence>
<dbReference type="Pfam" id="PF22486">
    <property type="entry name" value="MATH_2"/>
    <property type="match status" value="1"/>
</dbReference>
<keyword evidence="18" id="KW-1185">Reference proteome</keyword>
<dbReference type="Gene3D" id="2.170.270.10">
    <property type="entry name" value="SET domain"/>
    <property type="match status" value="1"/>
</dbReference>
<dbReference type="InterPro" id="IPR028939">
    <property type="entry name" value="P5C_Rdtase_cat_N"/>
</dbReference>
<dbReference type="EC" id="1.5.1.2" evidence="5"/>
<dbReference type="SUPFAM" id="SSF48179">
    <property type="entry name" value="6-phosphogluconate dehydrogenase C-terminal domain-like"/>
    <property type="match status" value="1"/>
</dbReference>
<evidence type="ECO:0000313" key="18">
    <source>
        <dbReference type="Proteomes" id="UP000887560"/>
    </source>
</evidence>
<organism evidence="18 19">
    <name type="scientific">Meloidogyne floridensis</name>
    <dbReference type="NCBI Taxonomy" id="298350"/>
    <lineage>
        <taxon>Eukaryota</taxon>
        <taxon>Metazoa</taxon>
        <taxon>Ecdysozoa</taxon>
        <taxon>Nematoda</taxon>
        <taxon>Chromadorea</taxon>
        <taxon>Rhabditida</taxon>
        <taxon>Tylenchina</taxon>
        <taxon>Tylenchomorpha</taxon>
        <taxon>Tylenchoidea</taxon>
        <taxon>Meloidogynidae</taxon>
        <taxon>Meloidogyninae</taxon>
        <taxon>Meloidogyne</taxon>
    </lineage>
</organism>
<dbReference type="InterPro" id="IPR002083">
    <property type="entry name" value="MATH/TRAF_dom"/>
</dbReference>
<evidence type="ECO:0000256" key="10">
    <source>
        <dbReference type="ARBA" id="ARBA00022857"/>
    </source>
</evidence>
<dbReference type="SUPFAM" id="SSF49599">
    <property type="entry name" value="TRAF domain-like"/>
    <property type="match status" value="1"/>
</dbReference>
<evidence type="ECO:0000256" key="15">
    <source>
        <dbReference type="SAM" id="MobiDB-lite"/>
    </source>
</evidence>
<dbReference type="InterPro" id="IPR000304">
    <property type="entry name" value="Pyrroline-COOH_reductase"/>
</dbReference>
<reference evidence="19" key="1">
    <citation type="submission" date="2022-11" db="UniProtKB">
        <authorList>
            <consortium name="WormBaseParasite"/>
        </authorList>
    </citation>
    <scope>IDENTIFICATION</scope>
</reference>
<dbReference type="InterPro" id="IPR001214">
    <property type="entry name" value="SET_dom"/>
</dbReference>
<dbReference type="GO" id="GO:0055129">
    <property type="term" value="P:L-proline biosynthetic process"/>
    <property type="evidence" value="ECO:0007669"/>
    <property type="project" value="TreeGrafter"/>
</dbReference>
<comment type="pathway">
    <text evidence="2">Amino-acid biosynthesis; L-proline biosynthesis; L-proline from L-glutamate 5-semialdehyde: step 1/1.</text>
</comment>
<keyword evidence="7" id="KW-0963">Cytoplasm</keyword>
<dbReference type="InterPro" id="IPR047266">
    <property type="entry name" value="KMT5A-like_SET"/>
</dbReference>
<evidence type="ECO:0000259" key="17">
    <source>
        <dbReference type="PROSITE" id="PS50280"/>
    </source>
</evidence>
<feature type="domain" description="MATH" evidence="16">
    <location>
        <begin position="364"/>
        <end position="491"/>
    </location>
</feature>
<comment type="similarity">
    <text evidence="3">Belongs to the pyrroline-5-carboxylate reductase family.</text>
</comment>
<dbReference type="HAMAP" id="MF_01925">
    <property type="entry name" value="P5C_reductase"/>
    <property type="match status" value="1"/>
</dbReference>
<evidence type="ECO:0000256" key="11">
    <source>
        <dbReference type="ARBA" id="ARBA00023002"/>
    </source>
</evidence>
<dbReference type="InterPro" id="IPR029036">
    <property type="entry name" value="P5CR_dimer"/>
</dbReference>
<feature type="compositionally biased region" description="Basic and acidic residues" evidence="15">
    <location>
        <begin position="561"/>
        <end position="580"/>
    </location>
</feature>
<evidence type="ECO:0000256" key="7">
    <source>
        <dbReference type="ARBA" id="ARBA00022490"/>
    </source>
</evidence>
<dbReference type="SUPFAM" id="SSF51735">
    <property type="entry name" value="NAD(P)-binding Rossmann-fold domains"/>
    <property type="match status" value="1"/>
</dbReference>
<dbReference type="Gene3D" id="1.10.3730.10">
    <property type="entry name" value="ProC C-terminal domain-like"/>
    <property type="match status" value="1"/>
</dbReference>
<evidence type="ECO:0000256" key="3">
    <source>
        <dbReference type="ARBA" id="ARBA00005525"/>
    </source>
</evidence>
<evidence type="ECO:0000256" key="5">
    <source>
        <dbReference type="ARBA" id="ARBA00012855"/>
    </source>
</evidence>
<protein>
    <recommendedName>
        <fullName evidence="6">Pyrroline-5-carboxylate reductase</fullName>
        <ecNumber evidence="5">1.5.1.2</ecNumber>
        <ecNumber evidence="4">2.1.1.361</ecNumber>
    </recommendedName>
</protein>
<dbReference type="NCBIfam" id="TIGR00112">
    <property type="entry name" value="proC"/>
    <property type="match status" value="1"/>
</dbReference>
<dbReference type="Pfam" id="PF03807">
    <property type="entry name" value="F420_oxidored"/>
    <property type="match status" value="1"/>
</dbReference>
<dbReference type="PANTHER" id="PTHR11645:SF62">
    <property type="entry name" value="PYRROLINE-5-CARBOXYLATE REDUCTASE"/>
    <property type="match status" value="1"/>
</dbReference>
<dbReference type="EC" id="2.1.1.361" evidence="4"/>
<dbReference type="InterPro" id="IPR036291">
    <property type="entry name" value="NAD(P)-bd_dom_sf"/>
</dbReference>
<evidence type="ECO:0000256" key="12">
    <source>
        <dbReference type="ARBA" id="ARBA00047784"/>
    </source>
</evidence>
<feature type="compositionally biased region" description="Polar residues" evidence="15">
    <location>
        <begin position="584"/>
        <end position="598"/>
    </location>
</feature>
<keyword evidence="10" id="KW-0521">NADP</keyword>
<feature type="compositionally biased region" description="Polar residues" evidence="15">
    <location>
        <begin position="347"/>
        <end position="357"/>
    </location>
</feature>
<evidence type="ECO:0000256" key="13">
    <source>
        <dbReference type="ARBA" id="ARBA00050547"/>
    </source>
</evidence>
<dbReference type="AlphaFoldDB" id="A0A915P4N6"/>
<evidence type="ECO:0000256" key="8">
    <source>
        <dbReference type="ARBA" id="ARBA00022605"/>
    </source>
</evidence>
<comment type="catalytic activity">
    <reaction evidence="12">
        <text>L-lysyl(20)-[histone H4] + S-adenosyl-L-methionine = N(6)-methyl-L-lysyl(20)-[histone H4] + S-adenosyl-L-homocysteine + H(+)</text>
        <dbReference type="Rhea" id="RHEA:60344"/>
        <dbReference type="Rhea" id="RHEA-COMP:15554"/>
        <dbReference type="Rhea" id="RHEA-COMP:15555"/>
        <dbReference type="ChEBI" id="CHEBI:15378"/>
        <dbReference type="ChEBI" id="CHEBI:29969"/>
        <dbReference type="ChEBI" id="CHEBI:57856"/>
        <dbReference type="ChEBI" id="CHEBI:59789"/>
        <dbReference type="ChEBI" id="CHEBI:61929"/>
        <dbReference type="EC" id="2.1.1.361"/>
    </reaction>
</comment>
<dbReference type="Gene3D" id="2.60.210.10">
    <property type="entry name" value="Apoptosis, Tumor Necrosis Factor Receptor Associated Protein 2, Chain A"/>
    <property type="match status" value="1"/>
</dbReference>
<feature type="domain" description="SET" evidence="17">
    <location>
        <begin position="641"/>
        <end position="764"/>
    </location>
</feature>
<dbReference type="InterPro" id="IPR016858">
    <property type="entry name" value="KMT5A-like"/>
</dbReference>
<dbReference type="PROSITE" id="PS50280">
    <property type="entry name" value="SET"/>
    <property type="match status" value="1"/>
</dbReference>
<dbReference type="Gene3D" id="3.40.50.720">
    <property type="entry name" value="NAD(P)-binding Rossmann-like Domain"/>
    <property type="match status" value="1"/>
</dbReference>
<evidence type="ECO:0000313" key="19">
    <source>
        <dbReference type="WBParaSite" id="scf7180000423934.g11860"/>
    </source>
</evidence>
<keyword evidence="9" id="KW-0641">Proline biosynthesis</keyword>
<dbReference type="Pfam" id="PF14748">
    <property type="entry name" value="P5CR_dimer"/>
    <property type="match status" value="1"/>
</dbReference>
<feature type="region of interest" description="Disordered" evidence="15">
    <location>
        <begin position="561"/>
        <end position="598"/>
    </location>
</feature>
<dbReference type="FunFam" id="3.40.50.720:FF:000190">
    <property type="entry name" value="Pyrroline-5-carboxylate reductase"/>
    <property type="match status" value="1"/>
</dbReference>
<proteinExistence type="inferred from homology"/>
<comment type="catalytic activity">
    <reaction evidence="14">
        <text>L-proline + NADP(+) = (S)-1-pyrroline-5-carboxylate + NADPH + 2 H(+)</text>
        <dbReference type="Rhea" id="RHEA:14109"/>
        <dbReference type="ChEBI" id="CHEBI:15378"/>
        <dbReference type="ChEBI" id="CHEBI:17388"/>
        <dbReference type="ChEBI" id="CHEBI:57783"/>
        <dbReference type="ChEBI" id="CHEBI:58349"/>
        <dbReference type="ChEBI" id="CHEBI:60039"/>
        <dbReference type="EC" id="1.5.1.2"/>
    </reaction>
</comment>
<accession>A0A915P4N6</accession>
<dbReference type="InterPro" id="IPR008927">
    <property type="entry name" value="6-PGluconate_DH-like_C_sf"/>
</dbReference>
<evidence type="ECO:0000256" key="6">
    <source>
        <dbReference type="ARBA" id="ARBA00021413"/>
    </source>
</evidence>